<feature type="transmembrane region" description="Helical" evidence="7">
    <location>
        <begin position="124"/>
        <end position="143"/>
    </location>
</feature>
<dbReference type="PANTHER" id="PTHR42810:SF2">
    <property type="entry name" value="PURINE PERMEASE C1399.01C-RELATED"/>
    <property type="match status" value="1"/>
</dbReference>
<dbReference type="InterPro" id="IPR006042">
    <property type="entry name" value="Xan_ur_permease"/>
</dbReference>
<dbReference type="Proteomes" id="UP000526501">
    <property type="component" value="Unassembled WGS sequence"/>
</dbReference>
<evidence type="ECO:0000256" key="4">
    <source>
        <dbReference type="ARBA" id="ARBA00022692"/>
    </source>
</evidence>
<feature type="transmembrane region" description="Helical" evidence="7">
    <location>
        <begin position="90"/>
        <end position="112"/>
    </location>
</feature>
<dbReference type="AlphaFoldDB" id="A0A7X1B903"/>
<evidence type="ECO:0000256" key="2">
    <source>
        <dbReference type="ARBA" id="ARBA00008821"/>
    </source>
</evidence>
<sequence>MTQLSSTITNPSLKAWHTYVIGAQMLFVAFGALVLIPIITGLDPSIALFTAGLGTIVFTFITKGKVPVFLASSFAFVAPIQQSLAQFGYGATFCGMASVGIVYAILSAVILWRGINAVQKVLPAIVTGPVIMVIGLGLTPIASDMAVSFDSSGVFNGQAAILSAVTAGVAIAIALSKRRLLNLLPIIIAAGVGYFISIAFGVVDYTAVVEAPWIQLPWTSASEAGRFEMPVWSIGAILIFLPVAIVPAVEHVGDVLAIQSVTKQNYLENPGLHRTILGDGIATALAGLFGGPPNTTYSEVTGAVALTKAFSVTYMRIGAIVSILLAFSGKLSALLGTVPVPVMGGVMVIVFGMIAAVGLNTIVRAKVDFEDPKNYIVFAVIMVVGVGKLTWTFGGIELGGVGLAAILGIILNQILPSRPAAAADEK</sequence>
<reference evidence="8 9" key="1">
    <citation type="submission" date="2020-07" db="EMBL/GenBank/DDBJ databases">
        <authorList>
            <person name="Feng X."/>
        </authorList>
    </citation>
    <scope>NUCLEOTIDE SEQUENCE [LARGE SCALE GENOMIC DNA]</scope>
    <source>
        <strain evidence="8 9">JCM23202</strain>
    </source>
</reference>
<evidence type="ECO:0000256" key="5">
    <source>
        <dbReference type="ARBA" id="ARBA00022989"/>
    </source>
</evidence>
<dbReference type="GO" id="GO:0042907">
    <property type="term" value="F:xanthine transmembrane transporter activity"/>
    <property type="evidence" value="ECO:0007669"/>
    <property type="project" value="TreeGrafter"/>
</dbReference>
<evidence type="ECO:0000256" key="1">
    <source>
        <dbReference type="ARBA" id="ARBA00004141"/>
    </source>
</evidence>
<keyword evidence="9" id="KW-1185">Reference proteome</keyword>
<organism evidence="8 9">
    <name type="scientific">Pelagicoccus albus</name>
    <dbReference type="NCBI Taxonomy" id="415222"/>
    <lineage>
        <taxon>Bacteria</taxon>
        <taxon>Pseudomonadati</taxon>
        <taxon>Verrucomicrobiota</taxon>
        <taxon>Opitutia</taxon>
        <taxon>Puniceicoccales</taxon>
        <taxon>Pelagicoccaceae</taxon>
        <taxon>Pelagicoccus</taxon>
    </lineage>
</organism>
<keyword evidence="4 7" id="KW-0812">Transmembrane</keyword>
<keyword evidence="5 7" id="KW-1133">Transmembrane helix</keyword>
<comment type="subcellular location">
    <subcellularLocation>
        <location evidence="1">Membrane</location>
        <topology evidence="1">Multi-pass membrane protein</topology>
    </subcellularLocation>
</comment>
<feature type="transmembrane region" description="Helical" evidence="7">
    <location>
        <begin position="399"/>
        <end position="416"/>
    </location>
</feature>
<dbReference type="EMBL" id="JACHVC010000013">
    <property type="protein sequence ID" value="MBC2607917.1"/>
    <property type="molecule type" value="Genomic_DNA"/>
</dbReference>
<accession>A0A7X1B903</accession>
<dbReference type="RefSeq" id="WP_185661780.1">
    <property type="nucleotide sequence ID" value="NZ_CAWPOO010000013.1"/>
</dbReference>
<dbReference type="PANTHER" id="PTHR42810">
    <property type="entry name" value="PURINE PERMEASE C1399.01C-RELATED"/>
    <property type="match status" value="1"/>
</dbReference>
<comment type="caution">
    <text evidence="8">The sequence shown here is derived from an EMBL/GenBank/DDBJ whole genome shotgun (WGS) entry which is preliminary data.</text>
</comment>
<dbReference type="InterPro" id="IPR006043">
    <property type="entry name" value="NCS2"/>
</dbReference>
<feature type="transmembrane region" description="Helical" evidence="7">
    <location>
        <begin position="20"/>
        <end position="39"/>
    </location>
</feature>
<feature type="transmembrane region" description="Helical" evidence="7">
    <location>
        <begin position="183"/>
        <end position="209"/>
    </location>
</feature>
<feature type="transmembrane region" description="Helical" evidence="7">
    <location>
        <begin position="375"/>
        <end position="393"/>
    </location>
</feature>
<dbReference type="Pfam" id="PF00860">
    <property type="entry name" value="Xan_ur_permease"/>
    <property type="match status" value="1"/>
</dbReference>
<dbReference type="NCBIfam" id="TIGR00801">
    <property type="entry name" value="ncs2"/>
    <property type="match status" value="1"/>
</dbReference>
<proteinExistence type="inferred from homology"/>
<feature type="transmembrane region" description="Helical" evidence="7">
    <location>
        <begin position="342"/>
        <end position="363"/>
    </location>
</feature>
<evidence type="ECO:0000313" key="8">
    <source>
        <dbReference type="EMBL" id="MBC2607917.1"/>
    </source>
</evidence>
<keyword evidence="3" id="KW-0813">Transport</keyword>
<feature type="transmembrane region" description="Helical" evidence="7">
    <location>
        <begin position="229"/>
        <end position="249"/>
    </location>
</feature>
<feature type="transmembrane region" description="Helical" evidence="7">
    <location>
        <begin position="45"/>
        <end position="61"/>
    </location>
</feature>
<evidence type="ECO:0000256" key="3">
    <source>
        <dbReference type="ARBA" id="ARBA00022448"/>
    </source>
</evidence>
<name>A0A7X1B903_9BACT</name>
<comment type="similarity">
    <text evidence="2">Belongs to the nucleobase:cation symporter-2 (NCS2) (TC 2.A.40) family.</text>
</comment>
<evidence type="ECO:0000313" key="9">
    <source>
        <dbReference type="Proteomes" id="UP000526501"/>
    </source>
</evidence>
<gene>
    <name evidence="8" type="ORF">H5P27_17820</name>
</gene>
<feature type="transmembrane region" description="Helical" evidence="7">
    <location>
        <begin position="155"/>
        <end position="176"/>
    </location>
</feature>
<dbReference type="PROSITE" id="PS01116">
    <property type="entry name" value="XANTH_URACIL_PERMASE"/>
    <property type="match status" value="1"/>
</dbReference>
<keyword evidence="6 7" id="KW-0472">Membrane</keyword>
<evidence type="ECO:0000256" key="6">
    <source>
        <dbReference type="ARBA" id="ARBA00023136"/>
    </source>
</evidence>
<evidence type="ECO:0000256" key="7">
    <source>
        <dbReference type="SAM" id="Phobius"/>
    </source>
</evidence>
<protein>
    <submittedName>
        <fullName evidence="8">Uracil permease</fullName>
    </submittedName>
</protein>
<dbReference type="GO" id="GO:0005886">
    <property type="term" value="C:plasma membrane"/>
    <property type="evidence" value="ECO:0007669"/>
    <property type="project" value="TreeGrafter"/>
</dbReference>